<dbReference type="EMBL" id="RHFK02000017">
    <property type="protein sequence ID" value="TWW61932.1"/>
    <property type="molecule type" value="Genomic_DNA"/>
</dbReference>
<name>A0A5C6N350_9TELE</name>
<protein>
    <submittedName>
        <fullName evidence="2">Synapsin-1 Brain protein 4.1</fullName>
    </submittedName>
</protein>
<organism evidence="2 3">
    <name type="scientific">Takifugu flavidus</name>
    <name type="common">sansaifugu</name>
    <dbReference type="NCBI Taxonomy" id="433684"/>
    <lineage>
        <taxon>Eukaryota</taxon>
        <taxon>Metazoa</taxon>
        <taxon>Chordata</taxon>
        <taxon>Craniata</taxon>
        <taxon>Vertebrata</taxon>
        <taxon>Euteleostomi</taxon>
        <taxon>Actinopterygii</taxon>
        <taxon>Neopterygii</taxon>
        <taxon>Teleostei</taxon>
        <taxon>Neoteleostei</taxon>
        <taxon>Acanthomorphata</taxon>
        <taxon>Eupercaria</taxon>
        <taxon>Tetraodontiformes</taxon>
        <taxon>Tetradontoidea</taxon>
        <taxon>Tetraodontidae</taxon>
        <taxon>Takifugu</taxon>
    </lineage>
</organism>
<dbReference type="PANTHER" id="PTHR10841">
    <property type="entry name" value="SYNAPSIN"/>
    <property type="match status" value="1"/>
</dbReference>
<reference evidence="2 3" key="1">
    <citation type="submission" date="2019-04" db="EMBL/GenBank/DDBJ databases">
        <title>Chromosome genome assembly for Takifugu flavidus.</title>
        <authorList>
            <person name="Xiao S."/>
        </authorList>
    </citation>
    <scope>NUCLEOTIDE SEQUENCE [LARGE SCALE GENOMIC DNA]</scope>
    <source>
        <strain evidence="2">HTHZ2018</strain>
        <tissue evidence="2">Muscle</tissue>
    </source>
</reference>
<dbReference type="SUPFAM" id="SSF56059">
    <property type="entry name" value="Glutathione synthetase ATP-binding domain-like"/>
    <property type="match status" value="1"/>
</dbReference>
<dbReference type="Proteomes" id="UP000324091">
    <property type="component" value="Chromosome 4"/>
</dbReference>
<evidence type="ECO:0000313" key="3">
    <source>
        <dbReference type="Proteomes" id="UP000324091"/>
    </source>
</evidence>
<dbReference type="PANTHER" id="PTHR10841:SF20">
    <property type="entry name" value="SYNAPSIN-2"/>
    <property type="match status" value="1"/>
</dbReference>
<accession>A0A5C6N350</accession>
<evidence type="ECO:0000259" key="1">
    <source>
        <dbReference type="Pfam" id="PF02750"/>
    </source>
</evidence>
<comment type="caution">
    <text evidence="2">The sequence shown here is derived from an EMBL/GenBank/DDBJ whole genome shotgun (WGS) entry which is preliminary data.</text>
</comment>
<dbReference type="Gene3D" id="3.30.470.20">
    <property type="entry name" value="ATP-grasp fold, B domain"/>
    <property type="match status" value="1"/>
</dbReference>
<feature type="domain" description="Synapsin ATP-binding" evidence="1">
    <location>
        <begin position="23"/>
        <end position="68"/>
    </location>
</feature>
<dbReference type="AlphaFoldDB" id="A0A5C6N350"/>
<dbReference type="GO" id="GO:0007269">
    <property type="term" value="P:neurotransmitter secretion"/>
    <property type="evidence" value="ECO:0007669"/>
    <property type="project" value="TreeGrafter"/>
</dbReference>
<gene>
    <name evidence="2" type="ORF">D4764_04G0005790</name>
</gene>
<keyword evidence="3" id="KW-1185">Reference proteome</keyword>
<dbReference type="InterPro" id="IPR020898">
    <property type="entry name" value="Synapsin_ATP-bd_dom"/>
</dbReference>
<sequence length="135" mass="15710">MAQNEDFRNLIIGLQYAGIPSVNSLDSIYNLCDKPWAFSQLINSQKKLGSDKFPLIDQTFYPNYRDMEQTLLHYSATVWILSNLQQDLLHVSVLPWRIHQLCDLLLQGPRQRHQLDKLAFGAFINLHEHIKDKCS</sequence>
<proteinExistence type="predicted"/>
<evidence type="ECO:0000313" key="2">
    <source>
        <dbReference type="EMBL" id="TWW61932.1"/>
    </source>
</evidence>
<dbReference type="GO" id="GO:0030672">
    <property type="term" value="C:synaptic vesicle membrane"/>
    <property type="evidence" value="ECO:0007669"/>
    <property type="project" value="TreeGrafter"/>
</dbReference>
<dbReference type="Pfam" id="PF02750">
    <property type="entry name" value="Synapsin_C"/>
    <property type="match status" value="1"/>
</dbReference>